<organism evidence="4 5">
    <name type="scientific">Colocasia esculenta</name>
    <name type="common">Wild taro</name>
    <name type="synonym">Arum esculentum</name>
    <dbReference type="NCBI Taxonomy" id="4460"/>
    <lineage>
        <taxon>Eukaryota</taxon>
        <taxon>Viridiplantae</taxon>
        <taxon>Streptophyta</taxon>
        <taxon>Embryophyta</taxon>
        <taxon>Tracheophyta</taxon>
        <taxon>Spermatophyta</taxon>
        <taxon>Magnoliopsida</taxon>
        <taxon>Liliopsida</taxon>
        <taxon>Araceae</taxon>
        <taxon>Aroideae</taxon>
        <taxon>Colocasieae</taxon>
        <taxon>Colocasia</taxon>
    </lineage>
</organism>
<dbReference type="PANTHER" id="PTHR48007">
    <property type="entry name" value="LEUCINE-RICH REPEAT RECEPTOR-LIKE PROTEIN KINASE PXC1"/>
    <property type="match status" value="1"/>
</dbReference>
<evidence type="ECO:0000313" key="4">
    <source>
        <dbReference type="EMBL" id="MQM16498.1"/>
    </source>
</evidence>
<feature type="domain" description="Leucine-rich repeat-containing N-terminal plant-type" evidence="3">
    <location>
        <begin position="164"/>
        <end position="197"/>
    </location>
</feature>
<evidence type="ECO:0000256" key="2">
    <source>
        <dbReference type="ARBA" id="ARBA00022737"/>
    </source>
</evidence>
<dbReference type="InterPro" id="IPR032675">
    <property type="entry name" value="LRR_dom_sf"/>
</dbReference>
<evidence type="ECO:0000313" key="5">
    <source>
        <dbReference type="Proteomes" id="UP000652761"/>
    </source>
</evidence>
<comment type="caution">
    <text evidence="4">The sequence shown here is derived from an EMBL/GenBank/DDBJ whole genome shotgun (WGS) entry which is preliminary data.</text>
</comment>
<reference evidence="4" key="1">
    <citation type="submission" date="2017-07" db="EMBL/GenBank/DDBJ databases">
        <title>Taro Niue Genome Assembly and Annotation.</title>
        <authorList>
            <person name="Atibalentja N."/>
            <person name="Keating K."/>
            <person name="Fields C.J."/>
        </authorList>
    </citation>
    <scope>NUCLEOTIDE SEQUENCE</scope>
    <source>
        <strain evidence="4">Niue_2</strain>
        <tissue evidence="4">Leaf</tissue>
    </source>
</reference>
<evidence type="ECO:0000259" key="3">
    <source>
        <dbReference type="Pfam" id="PF08263"/>
    </source>
</evidence>
<name>A0A843XAY0_COLES</name>
<dbReference type="Pfam" id="PF00560">
    <property type="entry name" value="LRR_1"/>
    <property type="match status" value="1"/>
</dbReference>
<evidence type="ECO:0000256" key="1">
    <source>
        <dbReference type="ARBA" id="ARBA00022614"/>
    </source>
</evidence>
<keyword evidence="5" id="KW-1185">Reference proteome</keyword>
<dbReference type="Gene3D" id="3.80.10.10">
    <property type="entry name" value="Ribonuclease Inhibitor"/>
    <property type="match status" value="2"/>
</dbReference>
<dbReference type="InterPro" id="IPR046959">
    <property type="entry name" value="PRK1-6/SRF4-like"/>
</dbReference>
<dbReference type="Proteomes" id="UP000652761">
    <property type="component" value="Unassembled WGS sequence"/>
</dbReference>
<dbReference type="InterPro" id="IPR013210">
    <property type="entry name" value="LRR_N_plant-typ"/>
</dbReference>
<protein>
    <recommendedName>
        <fullName evidence="3">Leucine-rich repeat-containing N-terminal plant-type domain-containing protein</fullName>
    </recommendedName>
</protein>
<dbReference type="AlphaFoldDB" id="A0A843XAY0"/>
<dbReference type="InterPro" id="IPR001611">
    <property type="entry name" value="Leu-rich_rpt"/>
</dbReference>
<feature type="non-terminal residue" evidence="4">
    <location>
        <position position="1"/>
    </location>
</feature>
<dbReference type="SUPFAM" id="SSF52058">
    <property type="entry name" value="L domain-like"/>
    <property type="match status" value="1"/>
</dbReference>
<keyword evidence="2" id="KW-0677">Repeat</keyword>
<accession>A0A843XAY0</accession>
<sequence length="353" mass="38561">MHLNASSPRELPCIQLISPSILRSLSILPYFSPPLSVIICTSDLPFPYSFPSLPFLHARDVSSSDLRQGRLPPLPLSEVFNPCPPSAAVLPLGLTTTGRAGCNLLSQTTTILNRLFYWTWRDVLESLKSCEPFLDSADESDLLQDLRQFGDPTDDGDGGRRPTFKATVKDETGALKDWASGGPCLGGRAGNWTGVYCKDDKVIKLKLEYKSLSGTQDLDVLADLTALRSISFMNNHLEGFLPNVHSLSRLRRLYLAHNKFSGTIADDSFSGMGTLRARTTPSPLALAPRLIELNLAENGLTGTLPDFDQGGKLALNVSFNNLEGPIPASLSRLDKSLFQVETIYITLAHPPHL</sequence>
<proteinExistence type="predicted"/>
<dbReference type="OrthoDB" id="418615at2759"/>
<gene>
    <name evidence="4" type="ORF">Taro_049456</name>
</gene>
<dbReference type="EMBL" id="NMUH01007035">
    <property type="protein sequence ID" value="MQM16498.1"/>
    <property type="molecule type" value="Genomic_DNA"/>
</dbReference>
<keyword evidence="1" id="KW-0433">Leucine-rich repeat</keyword>
<dbReference type="PANTHER" id="PTHR48007:SF64">
    <property type="entry name" value="POLLEN RECEPTOR-LIKE KINASE 1"/>
    <property type="match status" value="1"/>
</dbReference>
<dbReference type="Pfam" id="PF08263">
    <property type="entry name" value="LRRNT_2"/>
    <property type="match status" value="1"/>
</dbReference>